<feature type="binding site" evidence="6">
    <location>
        <position position="160"/>
    </location>
    <ligand>
        <name>Mg(2+)</name>
        <dbReference type="ChEBI" id="CHEBI:18420"/>
        <label>1</label>
    </ligand>
</feature>
<dbReference type="InterPro" id="IPR037493">
    <property type="entry name" value="ExoIII-like"/>
</dbReference>
<comment type="similarity">
    <text evidence="1">Belongs to the DNA repair enzymes AP/ExoA family.</text>
</comment>
<evidence type="ECO:0000313" key="10">
    <source>
        <dbReference type="Proteomes" id="UP000181917"/>
    </source>
</evidence>
<feature type="active site" description="Proton acceptor" evidence="5">
    <location>
        <position position="261"/>
    </location>
</feature>
<feature type="active site" evidence="5">
    <location>
        <position position="115"/>
    </location>
</feature>
<keyword evidence="10" id="KW-1185">Reference proteome</keyword>
<dbReference type="Pfam" id="PF03372">
    <property type="entry name" value="Exo_endo_phos"/>
    <property type="match status" value="1"/>
</dbReference>
<feature type="site" description="Important for catalytic activity" evidence="7">
    <location>
        <position position="231"/>
    </location>
</feature>
<accession>A0A1H1CAW8</accession>
<feature type="active site" description="Proton donor/acceptor" evidence="5">
    <location>
        <position position="158"/>
    </location>
</feature>
<evidence type="ECO:0000256" key="2">
    <source>
        <dbReference type="ARBA" id="ARBA00022723"/>
    </source>
</evidence>
<evidence type="ECO:0000256" key="6">
    <source>
        <dbReference type="PIRSR" id="PIRSR604808-2"/>
    </source>
</evidence>
<dbReference type="NCBIfam" id="TIGR00633">
    <property type="entry name" value="xth"/>
    <property type="match status" value="1"/>
</dbReference>
<organism evidence="9 10">
    <name type="scientific">Crystallibacter crystallopoietes</name>
    <dbReference type="NCBI Taxonomy" id="37928"/>
    <lineage>
        <taxon>Bacteria</taxon>
        <taxon>Bacillati</taxon>
        <taxon>Actinomycetota</taxon>
        <taxon>Actinomycetes</taxon>
        <taxon>Micrococcales</taxon>
        <taxon>Micrococcaceae</taxon>
        <taxon>Crystallibacter</taxon>
    </lineage>
</organism>
<reference evidence="9 10" key="1">
    <citation type="submission" date="2016-10" db="EMBL/GenBank/DDBJ databases">
        <authorList>
            <person name="de Groot N.N."/>
        </authorList>
    </citation>
    <scope>NUCLEOTIDE SEQUENCE [LARGE SCALE GENOMIC DNA]</scope>
    <source>
        <strain evidence="9 10">DSM 20117</strain>
    </source>
</reference>
<dbReference type="GO" id="GO:0008311">
    <property type="term" value="F:double-stranded DNA 3'-5' DNA exonuclease activity"/>
    <property type="evidence" value="ECO:0007669"/>
    <property type="project" value="InterPro"/>
</dbReference>
<keyword evidence="4 6" id="KW-0460">Magnesium</keyword>
<dbReference type="NCBIfam" id="TIGR00195">
    <property type="entry name" value="exoDNase_III"/>
    <property type="match status" value="1"/>
</dbReference>
<comment type="cofactor">
    <cofactor evidence="6">
        <name>Mg(2+)</name>
        <dbReference type="ChEBI" id="CHEBI:18420"/>
    </cofactor>
    <cofactor evidence="6">
        <name>Mn(2+)</name>
        <dbReference type="ChEBI" id="CHEBI:29035"/>
    </cofactor>
    <text evidence="6">Probably binds two magnesium or manganese ions per subunit.</text>
</comment>
<dbReference type="STRING" id="37928.SAMN04489742_1829"/>
<keyword evidence="3" id="KW-0378">Hydrolase</keyword>
<sequence>MSVKIATWNVNSIRARADRIEAWLLRSDVDVVAIQETKATDENFPWELFENNGYEVAHFGLNQWNGVAIASRVGLDDVERTFMDQPHFGKTDDAVHAEARAIAATCAGVRVWSLYVPNGRSRNDPHMAYKLQWLDVLKKHAADWLQADPQAQIALTGDWNIAPRDEDVWDIEKFQREELTHVSEPERAAFRAFEEAGYIDVVRPIHPGPGTYTYWDYTQLRFPKKEGMRIDFILASPALASRVTDAIIDREERKGKGASDHAPVIVELD</sequence>
<evidence type="ECO:0000256" key="1">
    <source>
        <dbReference type="ARBA" id="ARBA00007092"/>
    </source>
</evidence>
<dbReference type="EMBL" id="FNKH01000002">
    <property type="protein sequence ID" value="SDQ61323.1"/>
    <property type="molecule type" value="Genomic_DNA"/>
</dbReference>
<feature type="binding site" evidence="6">
    <location>
        <position position="261"/>
    </location>
    <ligand>
        <name>Mg(2+)</name>
        <dbReference type="ChEBI" id="CHEBI:18420"/>
        <label>1</label>
    </ligand>
</feature>
<evidence type="ECO:0000256" key="5">
    <source>
        <dbReference type="PIRSR" id="PIRSR604808-1"/>
    </source>
</evidence>
<protein>
    <submittedName>
        <fullName evidence="9">Exodeoxyribonuclease-3</fullName>
    </submittedName>
</protein>
<feature type="binding site" evidence="6">
    <location>
        <position position="36"/>
    </location>
    <ligand>
        <name>Mg(2+)</name>
        <dbReference type="ChEBI" id="CHEBI:18420"/>
        <label>1</label>
    </ligand>
</feature>
<feature type="binding site" evidence="6">
    <location>
        <position position="260"/>
    </location>
    <ligand>
        <name>Mg(2+)</name>
        <dbReference type="ChEBI" id="CHEBI:18420"/>
        <label>1</label>
    </ligand>
</feature>
<dbReference type="GO" id="GO:0006281">
    <property type="term" value="P:DNA repair"/>
    <property type="evidence" value="ECO:0007669"/>
    <property type="project" value="InterPro"/>
</dbReference>
<feature type="domain" description="Endonuclease/exonuclease/phosphatase" evidence="8">
    <location>
        <begin position="6"/>
        <end position="261"/>
    </location>
</feature>
<dbReference type="InterPro" id="IPR036691">
    <property type="entry name" value="Endo/exonu/phosph_ase_sf"/>
</dbReference>
<dbReference type="Proteomes" id="UP000181917">
    <property type="component" value="Unassembled WGS sequence"/>
</dbReference>
<proteinExistence type="inferred from homology"/>
<dbReference type="Gene3D" id="3.60.10.10">
    <property type="entry name" value="Endonuclease/exonuclease/phosphatase"/>
    <property type="match status" value="1"/>
</dbReference>
<evidence type="ECO:0000313" key="9">
    <source>
        <dbReference type="EMBL" id="SDQ61323.1"/>
    </source>
</evidence>
<dbReference type="InterPro" id="IPR004808">
    <property type="entry name" value="AP_endonuc_1"/>
</dbReference>
<evidence type="ECO:0000259" key="8">
    <source>
        <dbReference type="Pfam" id="PF03372"/>
    </source>
</evidence>
<dbReference type="SUPFAM" id="SSF56219">
    <property type="entry name" value="DNase I-like"/>
    <property type="match status" value="1"/>
</dbReference>
<dbReference type="InterPro" id="IPR005135">
    <property type="entry name" value="Endo/exonuclease/phosphatase"/>
</dbReference>
<dbReference type="PROSITE" id="PS51435">
    <property type="entry name" value="AP_NUCLEASE_F1_4"/>
    <property type="match status" value="1"/>
</dbReference>
<feature type="site" description="Interaction with DNA substrate" evidence="7">
    <location>
        <position position="261"/>
    </location>
</feature>
<dbReference type="AlphaFoldDB" id="A0A1H1CAW8"/>
<dbReference type="PANTHER" id="PTHR43250:SF2">
    <property type="entry name" value="EXODEOXYRIBONUCLEASE III"/>
    <property type="match status" value="1"/>
</dbReference>
<evidence type="ECO:0000256" key="3">
    <source>
        <dbReference type="ARBA" id="ARBA00022801"/>
    </source>
</evidence>
<evidence type="ECO:0000256" key="7">
    <source>
        <dbReference type="PIRSR" id="PIRSR604808-3"/>
    </source>
</evidence>
<feature type="site" description="Transition state stabilizer" evidence="7">
    <location>
        <position position="160"/>
    </location>
</feature>
<feature type="binding site" evidence="6">
    <location>
        <position position="158"/>
    </location>
    <ligand>
        <name>Mg(2+)</name>
        <dbReference type="ChEBI" id="CHEBI:18420"/>
        <label>1</label>
    </ligand>
</feature>
<dbReference type="GO" id="GO:0046872">
    <property type="term" value="F:metal ion binding"/>
    <property type="evidence" value="ECO:0007669"/>
    <property type="project" value="UniProtKB-KW"/>
</dbReference>
<evidence type="ECO:0000256" key="4">
    <source>
        <dbReference type="ARBA" id="ARBA00022842"/>
    </source>
</evidence>
<dbReference type="CDD" id="cd09086">
    <property type="entry name" value="ExoIII-like_AP-endo"/>
    <property type="match status" value="1"/>
</dbReference>
<keyword evidence="6" id="KW-0464">Manganese</keyword>
<keyword evidence="2 6" id="KW-0479">Metal-binding</keyword>
<dbReference type="PANTHER" id="PTHR43250">
    <property type="entry name" value="EXODEOXYRIBONUCLEASE III"/>
    <property type="match status" value="1"/>
</dbReference>
<feature type="binding site" evidence="6">
    <location>
        <position position="9"/>
    </location>
    <ligand>
        <name>Mg(2+)</name>
        <dbReference type="ChEBI" id="CHEBI:18420"/>
        <label>1</label>
    </ligand>
</feature>
<name>A0A1H1CAW8_9MICC</name>
<gene>
    <name evidence="9" type="ORF">SAMN04489742_1829</name>
</gene>